<dbReference type="EMBL" id="JAOPGA020001337">
    <property type="protein sequence ID" value="KAL0487409.1"/>
    <property type="molecule type" value="Genomic_DNA"/>
</dbReference>
<comment type="caution">
    <text evidence="2">The sequence shown here is derived from an EMBL/GenBank/DDBJ whole genome shotgun (WGS) entry which is preliminary data.</text>
</comment>
<evidence type="ECO:0000256" key="1">
    <source>
        <dbReference type="SAM" id="Coils"/>
    </source>
</evidence>
<sequence length="154" mass="18444">MKSTSDEETFSVQEHFLRAYKTFFASPPTFWQVFATMKDFYECYVMLKTEERFEKQLRKAVKVNQDSQVFRLEETPSDVSYRAVAERNTILKRQVERLRIQMNNYKDLKSSEVVLSQSDKIQTQSLSDLYLCYKRNQMKNSQDDVNKLFMLNKK</sequence>
<name>A0AAW2ZFI2_9EUKA</name>
<dbReference type="AlphaFoldDB" id="A0AAW2ZFI2"/>
<accession>A0AAW2ZFI2</accession>
<keyword evidence="3" id="KW-1185">Reference proteome</keyword>
<dbReference type="Proteomes" id="UP001431209">
    <property type="component" value="Unassembled WGS sequence"/>
</dbReference>
<proteinExistence type="predicted"/>
<evidence type="ECO:0000313" key="2">
    <source>
        <dbReference type="EMBL" id="KAL0487409.1"/>
    </source>
</evidence>
<feature type="coiled-coil region" evidence="1">
    <location>
        <begin position="81"/>
        <end position="108"/>
    </location>
</feature>
<keyword evidence="1" id="KW-0175">Coiled coil</keyword>
<protein>
    <submittedName>
        <fullName evidence="2">Vav1</fullName>
    </submittedName>
</protein>
<evidence type="ECO:0000313" key="3">
    <source>
        <dbReference type="Proteomes" id="UP001431209"/>
    </source>
</evidence>
<gene>
    <name evidence="2" type="ORF">AKO1_000748</name>
</gene>
<reference evidence="2 3" key="1">
    <citation type="submission" date="2024-03" db="EMBL/GenBank/DDBJ databases">
        <title>The Acrasis kona genome and developmental transcriptomes reveal deep origins of eukaryotic multicellular pathways.</title>
        <authorList>
            <person name="Sheikh S."/>
            <person name="Fu C.-J."/>
            <person name="Brown M.W."/>
            <person name="Baldauf S.L."/>
        </authorList>
    </citation>
    <scope>NUCLEOTIDE SEQUENCE [LARGE SCALE GENOMIC DNA]</scope>
    <source>
        <strain evidence="2 3">ATCC MYA-3509</strain>
    </source>
</reference>
<organism evidence="2 3">
    <name type="scientific">Acrasis kona</name>
    <dbReference type="NCBI Taxonomy" id="1008807"/>
    <lineage>
        <taxon>Eukaryota</taxon>
        <taxon>Discoba</taxon>
        <taxon>Heterolobosea</taxon>
        <taxon>Tetramitia</taxon>
        <taxon>Eutetramitia</taxon>
        <taxon>Acrasidae</taxon>
        <taxon>Acrasis</taxon>
    </lineage>
</organism>